<dbReference type="EMBL" id="MU268123">
    <property type="protein sequence ID" value="KAH7905787.1"/>
    <property type="molecule type" value="Genomic_DNA"/>
</dbReference>
<comment type="caution">
    <text evidence="1">The sequence shown here is derived from an EMBL/GenBank/DDBJ whole genome shotgun (WGS) entry which is preliminary data.</text>
</comment>
<name>A0ACB7ZY31_9AGAM</name>
<reference evidence="1" key="1">
    <citation type="journal article" date="2021" name="New Phytol.">
        <title>Evolutionary innovations through gain and loss of genes in the ectomycorrhizal Boletales.</title>
        <authorList>
            <person name="Wu G."/>
            <person name="Miyauchi S."/>
            <person name="Morin E."/>
            <person name="Kuo A."/>
            <person name="Drula E."/>
            <person name="Varga T."/>
            <person name="Kohler A."/>
            <person name="Feng B."/>
            <person name="Cao Y."/>
            <person name="Lipzen A."/>
            <person name="Daum C."/>
            <person name="Hundley H."/>
            <person name="Pangilinan J."/>
            <person name="Johnson J."/>
            <person name="Barry K."/>
            <person name="LaButti K."/>
            <person name="Ng V."/>
            <person name="Ahrendt S."/>
            <person name="Min B."/>
            <person name="Choi I.G."/>
            <person name="Park H."/>
            <person name="Plett J.M."/>
            <person name="Magnuson J."/>
            <person name="Spatafora J.W."/>
            <person name="Nagy L.G."/>
            <person name="Henrissat B."/>
            <person name="Grigoriev I.V."/>
            <person name="Yang Z.L."/>
            <person name="Xu J."/>
            <person name="Martin F.M."/>
        </authorList>
    </citation>
    <scope>NUCLEOTIDE SEQUENCE</scope>
    <source>
        <strain evidence="1">ATCC 28755</strain>
    </source>
</reference>
<evidence type="ECO:0000313" key="1">
    <source>
        <dbReference type="EMBL" id="KAH7905787.1"/>
    </source>
</evidence>
<organism evidence="1 2">
    <name type="scientific">Hygrophoropsis aurantiaca</name>
    <dbReference type="NCBI Taxonomy" id="72124"/>
    <lineage>
        <taxon>Eukaryota</taxon>
        <taxon>Fungi</taxon>
        <taxon>Dikarya</taxon>
        <taxon>Basidiomycota</taxon>
        <taxon>Agaricomycotina</taxon>
        <taxon>Agaricomycetes</taxon>
        <taxon>Agaricomycetidae</taxon>
        <taxon>Boletales</taxon>
        <taxon>Coniophorineae</taxon>
        <taxon>Hygrophoropsidaceae</taxon>
        <taxon>Hygrophoropsis</taxon>
    </lineage>
</organism>
<sequence length="202" mass="22361">MVANAGINRVIPLIDVKTRGTFICYKYAAQQMMQMAQGLERRRMIEASSLAGKTVYTLIRVIAPSLDIHCFDALFRLASIIVMRSFAFVAHALPVNIDLPPEVWRWRTLGQVYRVLVIFTTAIELQNPKVCHGLHRANLSFTEAVPAPDFAGFAIFIKPLVERCSLPSSMKSSSSCSTQWSVFVKGSSLANVGTPELSRVGE</sequence>
<keyword evidence="2" id="KW-1185">Reference proteome</keyword>
<dbReference type="Proteomes" id="UP000790377">
    <property type="component" value="Unassembled WGS sequence"/>
</dbReference>
<proteinExistence type="predicted"/>
<protein>
    <submittedName>
        <fullName evidence="1">Uncharacterized protein</fullName>
    </submittedName>
</protein>
<evidence type="ECO:0000313" key="2">
    <source>
        <dbReference type="Proteomes" id="UP000790377"/>
    </source>
</evidence>
<accession>A0ACB7ZY31</accession>
<gene>
    <name evidence="1" type="ORF">BJ138DRAFT_1105698</name>
</gene>